<keyword evidence="1" id="KW-0732">Signal</keyword>
<dbReference type="Proteomes" id="UP000216605">
    <property type="component" value="Unassembled WGS sequence"/>
</dbReference>
<dbReference type="RefSeq" id="WP_094415937.1">
    <property type="nucleotide sequence ID" value="NZ_NOXV01000295.1"/>
</dbReference>
<name>A0A255YXW5_9FLAO</name>
<keyword evidence="3" id="KW-1185">Reference proteome</keyword>
<feature type="chain" id="PRO_5012061367" description="DUF4468 domain-containing protein" evidence="1">
    <location>
        <begin position="19"/>
        <end position="168"/>
    </location>
</feature>
<dbReference type="EMBL" id="NOXV01000295">
    <property type="protein sequence ID" value="OYQ34076.1"/>
    <property type="molecule type" value="Genomic_DNA"/>
</dbReference>
<evidence type="ECO:0000256" key="1">
    <source>
        <dbReference type="SAM" id="SignalP"/>
    </source>
</evidence>
<evidence type="ECO:0008006" key="4">
    <source>
        <dbReference type="Google" id="ProtNLM"/>
    </source>
</evidence>
<reference evidence="2 3" key="1">
    <citation type="submission" date="2017-07" db="EMBL/GenBank/DDBJ databases">
        <title>Flavobacterium cyanobacteriorum sp. nov., isolated from cyanobacterial aggregates in a eutrophic lake.</title>
        <authorList>
            <person name="Cai H."/>
        </authorList>
    </citation>
    <scope>NUCLEOTIDE SEQUENCE [LARGE SCALE GENOMIC DNA]</scope>
    <source>
        <strain evidence="2 3">TH021</strain>
    </source>
</reference>
<feature type="signal peptide" evidence="1">
    <location>
        <begin position="1"/>
        <end position="18"/>
    </location>
</feature>
<accession>A0A255YXW5</accession>
<proteinExistence type="predicted"/>
<sequence length="168" mass="18956">MKPLVVIAAVFIGVAASAQPQRAELTRSGFAPVTVSIPATPNEKLAELTRNWAMETYQRGGYDITGVTGNLLTVSAREDGAFFYRNKGEGFDHDIRYNMELSFAENSYTATFTISEIYANDVRIEYNIPDYFTSAGTLKEDYEEVEPSLENTVNRIIRSHYNFIINFR</sequence>
<organism evidence="2 3">
    <name type="scientific">Flavobacterium cyanobacteriorum</name>
    <dbReference type="NCBI Taxonomy" id="2022802"/>
    <lineage>
        <taxon>Bacteria</taxon>
        <taxon>Pseudomonadati</taxon>
        <taxon>Bacteroidota</taxon>
        <taxon>Flavobacteriia</taxon>
        <taxon>Flavobacteriales</taxon>
        <taxon>Flavobacteriaceae</taxon>
        <taxon>Flavobacterium</taxon>
    </lineage>
</organism>
<gene>
    <name evidence="2" type="ORF">CHU92_12125</name>
</gene>
<comment type="caution">
    <text evidence="2">The sequence shown here is derived from an EMBL/GenBank/DDBJ whole genome shotgun (WGS) entry which is preliminary data.</text>
</comment>
<evidence type="ECO:0000313" key="2">
    <source>
        <dbReference type="EMBL" id="OYQ34076.1"/>
    </source>
</evidence>
<dbReference type="OrthoDB" id="1357433at2"/>
<protein>
    <recommendedName>
        <fullName evidence="4">DUF4468 domain-containing protein</fullName>
    </recommendedName>
</protein>
<evidence type="ECO:0000313" key="3">
    <source>
        <dbReference type="Proteomes" id="UP000216605"/>
    </source>
</evidence>
<dbReference type="AlphaFoldDB" id="A0A255YXW5"/>